<dbReference type="GO" id="GO:0005634">
    <property type="term" value="C:nucleus"/>
    <property type="evidence" value="ECO:0007669"/>
    <property type="project" value="UniProtKB-SubCell"/>
</dbReference>
<dbReference type="PANTHER" id="PTHR45801:SF5">
    <property type="entry name" value="OS05G0286100 PROTEIN"/>
    <property type="match status" value="1"/>
</dbReference>
<evidence type="ECO:0000256" key="4">
    <source>
        <dbReference type="ARBA" id="ARBA00022833"/>
    </source>
</evidence>
<keyword evidence="7" id="KW-0539">Nucleus</keyword>
<dbReference type="PANTHER" id="PTHR45801">
    <property type="entry name" value="OS07G0101800 PROTEIN"/>
    <property type="match status" value="1"/>
</dbReference>
<dbReference type="PROSITE" id="PS50157">
    <property type="entry name" value="ZINC_FINGER_C2H2_2"/>
    <property type="match status" value="1"/>
</dbReference>
<gene>
    <name evidence="10" type="ORF">TanjilG_29469</name>
    <name evidence="11" type="ORF">TanjilG_29470</name>
</gene>
<evidence type="ECO:0000256" key="1">
    <source>
        <dbReference type="ARBA" id="ARBA00004123"/>
    </source>
</evidence>
<dbReference type="Gramene" id="OIW02694">
    <property type="protein sequence ID" value="OIW02694"/>
    <property type="gene ID" value="TanjilG_29470"/>
</dbReference>
<dbReference type="EMBL" id="CM007371">
    <property type="protein sequence ID" value="OIW02693.1"/>
    <property type="molecule type" value="Genomic_DNA"/>
</dbReference>
<dbReference type="EMBL" id="CM007371">
    <property type="protein sequence ID" value="OIW02694.1"/>
    <property type="molecule type" value="Genomic_DNA"/>
</dbReference>
<evidence type="ECO:0000313" key="11">
    <source>
        <dbReference type="EMBL" id="OIW02694.1"/>
    </source>
</evidence>
<dbReference type="PROSITE" id="PS00028">
    <property type="entry name" value="ZINC_FINGER_C2H2_1"/>
    <property type="match status" value="1"/>
</dbReference>
<dbReference type="Gene3D" id="3.30.160.60">
    <property type="entry name" value="Classic Zinc Finger"/>
    <property type="match status" value="1"/>
</dbReference>
<feature type="domain" description="C2H2-type" evidence="9">
    <location>
        <begin position="60"/>
        <end position="87"/>
    </location>
</feature>
<evidence type="ECO:0000256" key="3">
    <source>
        <dbReference type="ARBA" id="ARBA00022771"/>
    </source>
</evidence>
<keyword evidence="4" id="KW-0862">Zinc</keyword>
<dbReference type="STRING" id="3871.A0A394BVI3"/>
<dbReference type="Proteomes" id="UP000188354">
    <property type="component" value="Chromosome LG11"/>
</dbReference>
<dbReference type="AlphaFoldDB" id="A0A394BVI3"/>
<dbReference type="Gramene" id="OIW02693">
    <property type="protein sequence ID" value="OIW02693"/>
    <property type="gene ID" value="TanjilG_29469"/>
</dbReference>
<keyword evidence="3 8" id="KW-0863">Zinc-finger</keyword>
<evidence type="ECO:0000256" key="6">
    <source>
        <dbReference type="ARBA" id="ARBA00023163"/>
    </source>
</evidence>
<keyword evidence="5" id="KW-0805">Transcription regulation</keyword>
<evidence type="ECO:0000259" key="9">
    <source>
        <dbReference type="PROSITE" id="PS50157"/>
    </source>
</evidence>
<dbReference type="Pfam" id="PF13912">
    <property type="entry name" value="zf-C2H2_6"/>
    <property type="match status" value="1"/>
</dbReference>
<comment type="subcellular location">
    <subcellularLocation>
        <location evidence="1">Nucleus</location>
    </subcellularLocation>
</comment>
<proteinExistence type="predicted"/>
<evidence type="ECO:0000256" key="2">
    <source>
        <dbReference type="ARBA" id="ARBA00022723"/>
    </source>
</evidence>
<keyword evidence="6" id="KW-0804">Transcription</keyword>
<evidence type="ECO:0000256" key="7">
    <source>
        <dbReference type="ARBA" id="ARBA00023242"/>
    </source>
</evidence>
<evidence type="ECO:0000313" key="10">
    <source>
        <dbReference type="EMBL" id="OIW02693.1"/>
    </source>
</evidence>
<dbReference type="SMART" id="SM00355">
    <property type="entry name" value="ZnF_C2H2"/>
    <property type="match status" value="1"/>
</dbReference>
<dbReference type="InterPro" id="IPR052426">
    <property type="entry name" value="Plant_dev_regulator"/>
</dbReference>
<dbReference type="GO" id="GO:0008270">
    <property type="term" value="F:zinc ion binding"/>
    <property type="evidence" value="ECO:0007669"/>
    <property type="project" value="UniProtKB-KW"/>
</dbReference>
<reference evidence="11 12" key="1">
    <citation type="journal article" date="2017" name="Plant Biotechnol. J.">
        <title>A comprehensive draft genome sequence for lupin (Lupinus angustifolius), an emerging health food: insights into plant-microbe interactions and legume evolution.</title>
        <authorList>
            <person name="Hane J.K."/>
            <person name="Ming Y."/>
            <person name="Kamphuis L.G."/>
            <person name="Nelson M.N."/>
            <person name="Garg G."/>
            <person name="Atkins C.A."/>
            <person name="Bayer P.E."/>
            <person name="Bravo A."/>
            <person name="Bringans S."/>
            <person name="Cannon S."/>
            <person name="Edwards D."/>
            <person name="Foley R."/>
            <person name="Gao L.L."/>
            <person name="Harrison M.J."/>
            <person name="Huang W."/>
            <person name="Hurgobin B."/>
            <person name="Li S."/>
            <person name="Liu C.W."/>
            <person name="McGrath A."/>
            <person name="Morahan G."/>
            <person name="Murray J."/>
            <person name="Weller J."/>
            <person name="Jian J."/>
            <person name="Singh K.B."/>
        </authorList>
    </citation>
    <scope>NUCLEOTIDE SEQUENCE [LARGE SCALE GENOMIC DNA]</scope>
    <source>
        <strain evidence="12">cv. Tanjil</strain>
        <tissue evidence="11">Whole plant</tissue>
    </source>
</reference>
<accession>A0A394BVI3</accession>
<sequence length="267" mass="29855">MMEESEYLMWMKRKQILKSHLEAVGDASINNFYYSSCVERAFAEDAARVLGGSIWPPRSYSCTFCKREFRSAQALGGHMNVHRRDRARLKQNLSPHNGQTQTLLEVDHHKNDRNNSLGNHFSSQISSSHQLDCCLNPNSSLAATITTTRTSPSYSSSIIGSSYSEHQGIVDAREDKFKGFGCDNYVETSLSVGWSSMFGQKSPIIPCEGSRGKTIINGKRLKTNISSLPVMLLKPCSNDRGLAFLSAEVKMEDLDLELRLGKQHKVK</sequence>
<evidence type="ECO:0000256" key="8">
    <source>
        <dbReference type="PROSITE-ProRule" id="PRU00042"/>
    </source>
</evidence>
<dbReference type="SUPFAM" id="SSF57667">
    <property type="entry name" value="beta-beta-alpha zinc fingers"/>
    <property type="match status" value="1"/>
</dbReference>
<protein>
    <recommendedName>
        <fullName evidence="9">C2H2-type domain-containing protein</fullName>
    </recommendedName>
</protein>
<evidence type="ECO:0000313" key="12">
    <source>
        <dbReference type="Proteomes" id="UP000188354"/>
    </source>
</evidence>
<evidence type="ECO:0000256" key="5">
    <source>
        <dbReference type="ARBA" id="ARBA00023015"/>
    </source>
</evidence>
<dbReference type="InterPro" id="IPR013087">
    <property type="entry name" value="Znf_C2H2_type"/>
</dbReference>
<keyword evidence="2" id="KW-0479">Metal-binding</keyword>
<keyword evidence="12" id="KW-1185">Reference proteome</keyword>
<organism evidence="11 12">
    <name type="scientific">Lupinus angustifolius</name>
    <name type="common">Narrow-leaved blue lupine</name>
    <dbReference type="NCBI Taxonomy" id="3871"/>
    <lineage>
        <taxon>Eukaryota</taxon>
        <taxon>Viridiplantae</taxon>
        <taxon>Streptophyta</taxon>
        <taxon>Embryophyta</taxon>
        <taxon>Tracheophyta</taxon>
        <taxon>Spermatophyta</taxon>
        <taxon>Magnoliopsida</taxon>
        <taxon>eudicotyledons</taxon>
        <taxon>Gunneridae</taxon>
        <taxon>Pentapetalae</taxon>
        <taxon>rosids</taxon>
        <taxon>fabids</taxon>
        <taxon>Fabales</taxon>
        <taxon>Fabaceae</taxon>
        <taxon>Papilionoideae</taxon>
        <taxon>50 kb inversion clade</taxon>
        <taxon>genistoids sensu lato</taxon>
        <taxon>core genistoids</taxon>
        <taxon>Genisteae</taxon>
        <taxon>Lupinus</taxon>
    </lineage>
</organism>
<dbReference type="InterPro" id="IPR036236">
    <property type="entry name" value="Znf_C2H2_sf"/>
</dbReference>
<name>A0A394BVI3_LUPAN</name>